<keyword evidence="5" id="KW-1185">Reference proteome</keyword>
<dbReference type="Pfam" id="PF13204">
    <property type="entry name" value="Apiosidase"/>
    <property type="match status" value="1"/>
</dbReference>
<organism evidence="4 5">
    <name type="scientific">Isoptericola cucumis</name>
    <dbReference type="NCBI Taxonomy" id="1776856"/>
    <lineage>
        <taxon>Bacteria</taxon>
        <taxon>Bacillati</taxon>
        <taxon>Actinomycetota</taxon>
        <taxon>Actinomycetes</taxon>
        <taxon>Micrococcales</taxon>
        <taxon>Promicromonosporaceae</taxon>
        <taxon>Isoptericola</taxon>
    </lineage>
</organism>
<dbReference type="InterPro" id="IPR024749">
    <property type="entry name" value="Collagen-bd_put"/>
</dbReference>
<dbReference type="SUPFAM" id="SSF51445">
    <property type="entry name" value="(Trans)glycosidases"/>
    <property type="match status" value="1"/>
</dbReference>
<feature type="compositionally biased region" description="Low complexity" evidence="1">
    <location>
        <begin position="41"/>
        <end position="64"/>
    </location>
</feature>
<feature type="domain" description="Apiosidase-like catalytic" evidence="3">
    <location>
        <begin position="77"/>
        <end position="376"/>
    </location>
</feature>
<dbReference type="Gene3D" id="3.20.20.80">
    <property type="entry name" value="Glycosidases"/>
    <property type="match status" value="1"/>
</dbReference>
<dbReference type="Pfam" id="PF12904">
    <property type="entry name" value="Collagen_bind_2"/>
    <property type="match status" value="1"/>
</dbReference>
<dbReference type="EMBL" id="BMDG01000002">
    <property type="protein sequence ID" value="GGI05875.1"/>
    <property type="molecule type" value="Genomic_DNA"/>
</dbReference>
<dbReference type="Proteomes" id="UP000632535">
    <property type="component" value="Unassembled WGS sequence"/>
</dbReference>
<dbReference type="InterPro" id="IPR025277">
    <property type="entry name" value="Apiosidase-like_cat_dom"/>
</dbReference>
<evidence type="ECO:0000313" key="5">
    <source>
        <dbReference type="Proteomes" id="UP000632535"/>
    </source>
</evidence>
<protein>
    <recommendedName>
        <fullName evidence="6">Collagenase-like protein with collagen-binding domain</fullName>
    </recommendedName>
</protein>
<reference evidence="5" key="1">
    <citation type="journal article" date="2019" name="Int. J. Syst. Evol. Microbiol.">
        <title>The Global Catalogue of Microorganisms (GCM) 10K type strain sequencing project: providing services to taxonomists for standard genome sequencing and annotation.</title>
        <authorList>
            <consortium name="The Broad Institute Genomics Platform"/>
            <consortium name="The Broad Institute Genome Sequencing Center for Infectious Disease"/>
            <person name="Wu L."/>
            <person name="Ma J."/>
        </authorList>
    </citation>
    <scope>NUCLEOTIDE SEQUENCE [LARGE SCALE GENOMIC DNA]</scope>
    <source>
        <strain evidence="5">CCM 8653</strain>
    </source>
</reference>
<dbReference type="PANTHER" id="PTHR37836:SF2">
    <property type="entry name" value="DUF4038 DOMAIN-CONTAINING PROTEIN"/>
    <property type="match status" value="1"/>
</dbReference>
<dbReference type="PANTHER" id="PTHR37836">
    <property type="entry name" value="LMO1036 PROTEIN"/>
    <property type="match status" value="1"/>
</dbReference>
<evidence type="ECO:0000313" key="4">
    <source>
        <dbReference type="EMBL" id="GGI05875.1"/>
    </source>
</evidence>
<name>A0ABQ2B5R7_9MICO</name>
<dbReference type="InterPro" id="IPR017853">
    <property type="entry name" value="GH"/>
</dbReference>
<evidence type="ECO:0000259" key="3">
    <source>
        <dbReference type="Pfam" id="PF13204"/>
    </source>
</evidence>
<accession>A0ABQ2B5R7</accession>
<dbReference type="RefSeq" id="WP_188522387.1">
    <property type="nucleotide sequence ID" value="NZ_BMDG01000002.1"/>
</dbReference>
<evidence type="ECO:0008006" key="6">
    <source>
        <dbReference type="Google" id="ProtNLM"/>
    </source>
</evidence>
<feature type="domain" description="Putative collagen-binding" evidence="2">
    <location>
        <begin position="405"/>
        <end position="474"/>
    </location>
</feature>
<evidence type="ECO:0000256" key="1">
    <source>
        <dbReference type="SAM" id="MobiDB-lite"/>
    </source>
</evidence>
<evidence type="ECO:0000259" key="2">
    <source>
        <dbReference type="Pfam" id="PF12904"/>
    </source>
</evidence>
<sequence>MNRRLAARTAAVLAAVLAAVAVAVLVVLGGYQALRPERAAPEPSSGPAAAAPATSGAPTASPRADGGTRFVTAVSGDGRYFVDQDGDPVLVRGDSPWSLLVDLRPDEAETYLTARAEQGFNTLVVSLLGNPMNGGVTADGATVDGLLPFAQGDVTGWHEPYWDRAHATLARAADLGLTVLLYPVDSWTVEEPFGSPSVEDCRAYGAQVGEWAADLPNVLWMAGGDYTPSPEHDACFEAVQEGIRSTGDDRPFSAQLITVRFAGQDPHWGPLVDWDFVYSYQPVYEAVREAYDTGPVRPALLAESNYEGENNLEDEPTTTETLRRQVLWAVTSGSPGDVFGTDDWEFLPGWQGRLRSEGAQQVARLRDVVAALPWWTLVPDDGSLLVGGASGNPEALDQLESDLATAAASPDGDLALVYVPTARTVTLDLDGLAAGAQAWWVDPTTGEPESATLAASMTTPGANADGDHDWLLVLGTHRPW</sequence>
<feature type="region of interest" description="Disordered" evidence="1">
    <location>
        <begin position="38"/>
        <end position="66"/>
    </location>
</feature>
<gene>
    <name evidence="4" type="ORF">GCM10007368_08350</name>
</gene>
<proteinExistence type="predicted"/>
<comment type="caution">
    <text evidence="4">The sequence shown here is derived from an EMBL/GenBank/DDBJ whole genome shotgun (WGS) entry which is preliminary data.</text>
</comment>